<protein>
    <submittedName>
        <fullName evidence="1">Uncharacterized protein</fullName>
    </submittedName>
</protein>
<comment type="caution">
    <text evidence="1">The sequence shown here is derived from an EMBL/GenBank/DDBJ whole genome shotgun (WGS) entry which is preliminary data.</text>
</comment>
<sequence length="194" mass="22446">MLLTIDPEFRRDFKFLGPYELARLVEERFREPVEKEQTRIFKELEGCKLEEGSSVGPHVLKIEGYIGELYKLGHPINRELSINILLDSLISWYDMFIQIYRKGNQDKTIMKMHSMLTMYESFIEIHSSTDSATSGLSSVMTHIKKRSRSSVGPNLRCLKLGIHRVEYSHRKIGRCSKAKLFGNSGISKYSKTDH</sequence>
<dbReference type="Proteomes" id="UP001055811">
    <property type="component" value="Linkage Group LG09"/>
</dbReference>
<gene>
    <name evidence="1" type="ORF">L2E82_48284</name>
</gene>
<evidence type="ECO:0000313" key="1">
    <source>
        <dbReference type="EMBL" id="KAI3690304.1"/>
    </source>
</evidence>
<evidence type="ECO:0000313" key="2">
    <source>
        <dbReference type="Proteomes" id="UP001055811"/>
    </source>
</evidence>
<reference evidence="1 2" key="2">
    <citation type="journal article" date="2022" name="Mol. Ecol. Resour.">
        <title>The genomes of chicory, endive, great burdock and yacon provide insights into Asteraceae paleo-polyploidization history and plant inulin production.</title>
        <authorList>
            <person name="Fan W."/>
            <person name="Wang S."/>
            <person name="Wang H."/>
            <person name="Wang A."/>
            <person name="Jiang F."/>
            <person name="Liu H."/>
            <person name="Zhao H."/>
            <person name="Xu D."/>
            <person name="Zhang Y."/>
        </authorList>
    </citation>
    <scope>NUCLEOTIDE SEQUENCE [LARGE SCALE GENOMIC DNA]</scope>
    <source>
        <strain evidence="2">cv. Punajuju</strain>
        <tissue evidence="1">Leaves</tissue>
    </source>
</reference>
<reference evidence="2" key="1">
    <citation type="journal article" date="2022" name="Mol. Ecol. Resour.">
        <title>The genomes of chicory, endive, great burdock and yacon provide insights into Asteraceae palaeo-polyploidization history and plant inulin production.</title>
        <authorList>
            <person name="Fan W."/>
            <person name="Wang S."/>
            <person name="Wang H."/>
            <person name="Wang A."/>
            <person name="Jiang F."/>
            <person name="Liu H."/>
            <person name="Zhao H."/>
            <person name="Xu D."/>
            <person name="Zhang Y."/>
        </authorList>
    </citation>
    <scope>NUCLEOTIDE SEQUENCE [LARGE SCALE GENOMIC DNA]</scope>
    <source>
        <strain evidence="2">cv. Punajuju</strain>
    </source>
</reference>
<proteinExistence type="predicted"/>
<accession>A0ACB8YY34</accession>
<keyword evidence="2" id="KW-1185">Reference proteome</keyword>
<organism evidence="1 2">
    <name type="scientific">Cichorium intybus</name>
    <name type="common">Chicory</name>
    <dbReference type="NCBI Taxonomy" id="13427"/>
    <lineage>
        <taxon>Eukaryota</taxon>
        <taxon>Viridiplantae</taxon>
        <taxon>Streptophyta</taxon>
        <taxon>Embryophyta</taxon>
        <taxon>Tracheophyta</taxon>
        <taxon>Spermatophyta</taxon>
        <taxon>Magnoliopsida</taxon>
        <taxon>eudicotyledons</taxon>
        <taxon>Gunneridae</taxon>
        <taxon>Pentapetalae</taxon>
        <taxon>asterids</taxon>
        <taxon>campanulids</taxon>
        <taxon>Asterales</taxon>
        <taxon>Asteraceae</taxon>
        <taxon>Cichorioideae</taxon>
        <taxon>Cichorieae</taxon>
        <taxon>Cichoriinae</taxon>
        <taxon>Cichorium</taxon>
    </lineage>
</organism>
<dbReference type="EMBL" id="CM042017">
    <property type="protein sequence ID" value="KAI3690304.1"/>
    <property type="molecule type" value="Genomic_DNA"/>
</dbReference>
<name>A0ACB8YY34_CICIN</name>